<dbReference type="EMBL" id="QJTK01000011">
    <property type="protein sequence ID" value="PYF08781.1"/>
    <property type="molecule type" value="Genomic_DNA"/>
</dbReference>
<proteinExistence type="predicted"/>
<gene>
    <name evidence="1" type="ORF">C8J30_111110</name>
</gene>
<name>A0A318TV78_9RHOB</name>
<dbReference type="Proteomes" id="UP000247727">
    <property type="component" value="Unassembled WGS sequence"/>
</dbReference>
<evidence type="ECO:0000313" key="1">
    <source>
        <dbReference type="EMBL" id="PYF08781.1"/>
    </source>
</evidence>
<accession>A0A318TV78</accession>
<evidence type="ECO:0000313" key="2">
    <source>
        <dbReference type="Proteomes" id="UP000247727"/>
    </source>
</evidence>
<comment type="caution">
    <text evidence="1">The sequence shown here is derived from an EMBL/GenBank/DDBJ whole genome shotgun (WGS) entry which is preliminary data.</text>
</comment>
<dbReference type="AlphaFoldDB" id="A0A318TV78"/>
<keyword evidence="2" id="KW-1185">Reference proteome</keyword>
<protein>
    <submittedName>
        <fullName evidence="1">Uncharacterized protein</fullName>
    </submittedName>
</protein>
<sequence>MSGSRSPSFTVTSDSLQFQVDGGSTADLQVISLDVDRYRERLDAKALGDWLHALRQMTTAPIFVALADAGGFWAAVSKNEAEDVERLRASFPMRRGVHGADPVLALAGLEWGPDHLSGPS</sequence>
<reference evidence="1 2" key="1">
    <citation type="submission" date="2018-06" db="EMBL/GenBank/DDBJ databases">
        <title>Genomic Encyclopedia of Type Strains, Phase III (KMG-III): the genomes of soil and plant-associated and newly described type strains.</title>
        <authorList>
            <person name="Whitman W."/>
        </authorList>
    </citation>
    <scope>NUCLEOTIDE SEQUENCE [LARGE SCALE GENOMIC DNA]</scope>
    <source>
        <strain evidence="1 2">JA737</strain>
    </source>
</reference>
<organism evidence="1 2">
    <name type="scientific">Rhodobacter viridis</name>
    <dbReference type="NCBI Taxonomy" id="1054202"/>
    <lineage>
        <taxon>Bacteria</taxon>
        <taxon>Pseudomonadati</taxon>
        <taxon>Pseudomonadota</taxon>
        <taxon>Alphaproteobacteria</taxon>
        <taxon>Rhodobacterales</taxon>
        <taxon>Rhodobacter group</taxon>
        <taxon>Rhodobacter</taxon>
    </lineage>
</organism>